<reference evidence="1 2" key="1">
    <citation type="submission" date="2020-04" db="EMBL/GenBank/DDBJ databases">
        <authorList>
            <person name="Laetsch R D."/>
            <person name="Stevens L."/>
            <person name="Kumar S."/>
            <person name="Blaxter L. M."/>
        </authorList>
    </citation>
    <scope>NUCLEOTIDE SEQUENCE [LARGE SCALE GENOMIC DNA]</scope>
</reference>
<evidence type="ECO:0000313" key="1">
    <source>
        <dbReference type="EMBL" id="CAB3411596.1"/>
    </source>
</evidence>
<organism evidence="1 2">
    <name type="scientific">Caenorhabditis bovis</name>
    <dbReference type="NCBI Taxonomy" id="2654633"/>
    <lineage>
        <taxon>Eukaryota</taxon>
        <taxon>Metazoa</taxon>
        <taxon>Ecdysozoa</taxon>
        <taxon>Nematoda</taxon>
        <taxon>Chromadorea</taxon>
        <taxon>Rhabditida</taxon>
        <taxon>Rhabditina</taxon>
        <taxon>Rhabditomorpha</taxon>
        <taxon>Rhabditoidea</taxon>
        <taxon>Rhabditidae</taxon>
        <taxon>Peloderinae</taxon>
        <taxon>Caenorhabditis</taxon>
    </lineage>
</organism>
<keyword evidence="2" id="KW-1185">Reference proteome</keyword>
<sequence length="140" mass="17317">MSWSNRVYRRMMRTSHLTVTIPDDFWNFERTYPAVNTTYEERVDYLLHQINDSVSYREDIDEYYIQQCPLCEKYNIELRIIETYARNELEHLRHYREGEFWKYIYVVSMSIDILLTKMNKIADYIDEIDSKRYARSRIQI</sequence>
<dbReference type="Proteomes" id="UP000494206">
    <property type="component" value="Unassembled WGS sequence"/>
</dbReference>
<name>A0A8S1FCF9_9PELO</name>
<evidence type="ECO:0000313" key="2">
    <source>
        <dbReference type="Proteomes" id="UP000494206"/>
    </source>
</evidence>
<proteinExistence type="predicted"/>
<dbReference type="AlphaFoldDB" id="A0A8S1FCF9"/>
<dbReference type="EMBL" id="CADEPM010000014">
    <property type="protein sequence ID" value="CAB3411596.1"/>
    <property type="molecule type" value="Genomic_DNA"/>
</dbReference>
<protein>
    <submittedName>
        <fullName evidence="1">Uncharacterized protein</fullName>
    </submittedName>
</protein>
<gene>
    <name evidence="1" type="ORF">CBOVIS_LOCUS12974</name>
</gene>
<accession>A0A8S1FCF9</accession>
<comment type="caution">
    <text evidence="1">The sequence shown here is derived from an EMBL/GenBank/DDBJ whole genome shotgun (WGS) entry which is preliminary data.</text>
</comment>